<gene>
    <name evidence="1" type="ORF">BS329_09780</name>
</gene>
<keyword evidence="2" id="KW-1185">Reference proteome</keyword>
<proteinExistence type="predicted"/>
<dbReference type="AlphaFoldDB" id="A0A1R0KVY6"/>
<dbReference type="Proteomes" id="UP000187486">
    <property type="component" value="Unassembled WGS sequence"/>
</dbReference>
<name>A0A1R0KVY6_9PSEU</name>
<dbReference type="EMBL" id="MQUQ01000005">
    <property type="protein sequence ID" value="OLZ53112.1"/>
    <property type="molecule type" value="Genomic_DNA"/>
</dbReference>
<sequence>MAGRCRARYRTEIADRRLPVLLDNASAVKQVRLLLPGTPSCVVVVTSRDSLAGLVAVHGAQRLNLKPLRKDVAIALLHTLIG</sequence>
<organism evidence="1 2">
    <name type="scientific">Amycolatopsis coloradensis</name>
    <dbReference type="NCBI Taxonomy" id="76021"/>
    <lineage>
        <taxon>Bacteria</taxon>
        <taxon>Bacillati</taxon>
        <taxon>Actinomycetota</taxon>
        <taxon>Actinomycetes</taxon>
        <taxon>Pseudonocardiales</taxon>
        <taxon>Pseudonocardiaceae</taxon>
        <taxon>Amycolatopsis</taxon>
    </lineage>
</organism>
<protein>
    <submittedName>
        <fullName evidence="1">Uncharacterized protein</fullName>
    </submittedName>
</protein>
<evidence type="ECO:0000313" key="1">
    <source>
        <dbReference type="EMBL" id="OLZ53112.1"/>
    </source>
</evidence>
<reference evidence="1 2" key="1">
    <citation type="submission" date="2016-01" db="EMBL/GenBank/DDBJ databases">
        <title>Amycolatopsis coloradensis genome sequencing and assembly.</title>
        <authorList>
            <person name="Mayilraj S."/>
        </authorList>
    </citation>
    <scope>NUCLEOTIDE SEQUENCE [LARGE SCALE GENOMIC DNA]</scope>
    <source>
        <strain evidence="1 2">DSM 44225</strain>
    </source>
</reference>
<comment type="caution">
    <text evidence="1">The sequence shown here is derived from an EMBL/GenBank/DDBJ whole genome shotgun (WGS) entry which is preliminary data.</text>
</comment>
<dbReference type="STRING" id="76021.BS329_09780"/>
<evidence type="ECO:0000313" key="2">
    <source>
        <dbReference type="Proteomes" id="UP000187486"/>
    </source>
</evidence>
<accession>A0A1R0KVY6</accession>